<feature type="domain" description="LexA repressor DNA-binding" evidence="1">
    <location>
        <begin position="30"/>
        <end position="72"/>
    </location>
</feature>
<comment type="caution">
    <text evidence="2">The sequence shown here is derived from an EMBL/GenBank/DDBJ whole genome shotgun (WGS) entry which is preliminary data.</text>
</comment>
<organism evidence="2 3">
    <name type="scientific">Streptomyces antnestii</name>
    <dbReference type="NCBI Taxonomy" id="2494256"/>
    <lineage>
        <taxon>Bacteria</taxon>
        <taxon>Bacillati</taxon>
        <taxon>Actinomycetota</taxon>
        <taxon>Actinomycetes</taxon>
        <taxon>Kitasatosporales</taxon>
        <taxon>Streptomycetaceae</taxon>
        <taxon>Streptomyces</taxon>
    </lineage>
</organism>
<accession>A0A3S2W6E7</accession>
<sequence length="88" mass="9614">MRHCPNVAEAVFEGRGKRTLNWVAPGPGKRRIVACAREWIAEHGEAPSVRELGAAVGLTGTSSVAYHLRRLRDQTRGRPSGRCPHCGQ</sequence>
<dbReference type="Pfam" id="PF01726">
    <property type="entry name" value="LexA_DNA_bind"/>
    <property type="match status" value="1"/>
</dbReference>
<dbReference type="GO" id="GO:0004252">
    <property type="term" value="F:serine-type endopeptidase activity"/>
    <property type="evidence" value="ECO:0007669"/>
    <property type="project" value="InterPro"/>
</dbReference>
<dbReference type="Gene3D" id="1.10.10.10">
    <property type="entry name" value="Winged helix-like DNA-binding domain superfamily/Winged helix DNA-binding domain"/>
    <property type="match status" value="1"/>
</dbReference>
<dbReference type="InterPro" id="IPR006199">
    <property type="entry name" value="LexA_DNA-bd_dom"/>
</dbReference>
<dbReference type="AlphaFoldDB" id="A0A3S2W6E7"/>
<protein>
    <recommendedName>
        <fullName evidence="1">LexA repressor DNA-binding domain-containing protein</fullName>
    </recommendedName>
</protein>
<dbReference type="EMBL" id="RZYA01000038">
    <property type="protein sequence ID" value="RVU14816.1"/>
    <property type="molecule type" value="Genomic_DNA"/>
</dbReference>
<dbReference type="OrthoDB" id="4267933at2"/>
<evidence type="ECO:0000313" key="3">
    <source>
        <dbReference type="Proteomes" id="UP000283128"/>
    </source>
</evidence>
<dbReference type="InterPro" id="IPR036390">
    <property type="entry name" value="WH_DNA-bd_sf"/>
</dbReference>
<evidence type="ECO:0000259" key="1">
    <source>
        <dbReference type="Pfam" id="PF01726"/>
    </source>
</evidence>
<dbReference type="GO" id="GO:0006508">
    <property type="term" value="P:proteolysis"/>
    <property type="evidence" value="ECO:0007669"/>
    <property type="project" value="InterPro"/>
</dbReference>
<name>A0A3S2W6E7_9ACTN</name>
<dbReference type="Proteomes" id="UP000283128">
    <property type="component" value="Unassembled WGS sequence"/>
</dbReference>
<keyword evidence="3" id="KW-1185">Reference proteome</keyword>
<evidence type="ECO:0000313" key="2">
    <source>
        <dbReference type="EMBL" id="RVU14816.1"/>
    </source>
</evidence>
<gene>
    <name evidence="2" type="ORF">EOT10_40205</name>
</gene>
<dbReference type="InterPro" id="IPR036388">
    <property type="entry name" value="WH-like_DNA-bd_sf"/>
</dbReference>
<reference evidence="2 3" key="1">
    <citation type="submission" date="2019-01" db="EMBL/GenBank/DDBJ databases">
        <title>Genome sequences of Streptomyces and Rhizobium isolates collected from root and soil.</title>
        <authorList>
            <person name="Chhettri S."/>
            <person name="Sevigny J.L."/>
            <person name="Sen A."/>
            <person name="Ennis N."/>
            <person name="Tisa L."/>
        </authorList>
    </citation>
    <scope>NUCLEOTIDE SEQUENCE [LARGE SCALE GENOMIC DNA]</scope>
    <source>
        <strain evidence="2 3">San01</strain>
    </source>
</reference>
<dbReference type="SUPFAM" id="SSF46785">
    <property type="entry name" value="Winged helix' DNA-binding domain"/>
    <property type="match status" value="1"/>
</dbReference>
<proteinExistence type="predicted"/>